<sequence length="173" mass="19039">MEEWFTISGEALIAVAINAIGIYAAIILFTRLAGKRSFSKMSSFDFAMTVAIGSIIASTVLSENVSLATGIYGLALIYLLQISVALLRRDEGVSKVVDNSPLMLMDGKNILKENLHKARVTEGDLRSKLREANVLNLSQVRVVIFEATGDISVLHSNNENEVLEEWLLKDVKR</sequence>
<evidence type="ECO:0000256" key="1">
    <source>
        <dbReference type="ARBA" id="ARBA00004651"/>
    </source>
</evidence>
<dbReference type="Pfam" id="PF04239">
    <property type="entry name" value="DUF421"/>
    <property type="match status" value="1"/>
</dbReference>
<dbReference type="EMBL" id="OCMF01000001">
    <property type="protein sequence ID" value="SOC79936.1"/>
    <property type="molecule type" value="Genomic_DNA"/>
</dbReference>
<name>A0A285X4L1_9FLAO</name>
<gene>
    <name evidence="10" type="ORF">SAMN06296241_1477</name>
</gene>
<comment type="subcellular location">
    <subcellularLocation>
        <location evidence="1">Cell membrane</location>
        <topology evidence="1">Multi-pass membrane protein</topology>
    </subcellularLocation>
</comment>
<keyword evidence="3" id="KW-1003">Cell membrane</keyword>
<evidence type="ECO:0000256" key="6">
    <source>
        <dbReference type="ARBA" id="ARBA00023136"/>
    </source>
</evidence>
<dbReference type="InterPro" id="IPR007353">
    <property type="entry name" value="DUF421"/>
</dbReference>
<feature type="domain" description="YetF-like N-terminal transmembrane" evidence="9">
    <location>
        <begin position="24"/>
        <end position="84"/>
    </location>
</feature>
<dbReference type="Pfam" id="PF20730">
    <property type="entry name" value="YetF_N"/>
    <property type="match status" value="1"/>
</dbReference>
<evidence type="ECO:0000259" key="8">
    <source>
        <dbReference type="Pfam" id="PF04239"/>
    </source>
</evidence>
<evidence type="ECO:0008006" key="12">
    <source>
        <dbReference type="Google" id="ProtNLM"/>
    </source>
</evidence>
<dbReference type="RefSeq" id="WP_097055634.1">
    <property type="nucleotide sequence ID" value="NZ_OCMF01000001.1"/>
</dbReference>
<dbReference type="PANTHER" id="PTHR34582">
    <property type="entry name" value="UPF0702 TRANSMEMBRANE PROTEIN YCAP"/>
    <property type="match status" value="1"/>
</dbReference>
<dbReference type="InterPro" id="IPR048454">
    <property type="entry name" value="YetF_N"/>
</dbReference>
<dbReference type="GO" id="GO:0005886">
    <property type="term" value="C:plasma membrane"/>
    <property type="evidence" value="ECO:0007669"/>
    <property type="project" value="UniProtKB-SubCell"/>
</dbReference>
<evidence type="ECO:0000259" key="9">
    <source>
        <dbReference type="Pfam" id="PF20730"/>
    </source>
</evidence>
<dbReference type="PANTHER" id="PTHR34582:SF6">
    <property type="entry name" value="UPF0702 TRANSMEMBRANE PROTEIN YCAP"/>
    <property type="match status" value="1"/>
</dbReference>
<evidence type="ECO:0000256" key="7">
    <source>
        <dbReference type="SAM" id="Phobius"/>
    </source>
</evidence>
<evidence type="ECO:0000256" key="3">
    <source>
        <dbReference type="ARBA" id="ARBA00022475"/>
    </source>
</evidence>
<feature type="domain" description="YetF C-terminal" evidence="8">
    <location>
        <begin position="93"/>
        <end position="167"/>
    </location>
</feature>
<feature type="transmembrane region" description="Helical" evidence="7">
    <location>
        <begin position="12"/>
        <end position="32"/>
    </location>
</feature>
<evidence type="ECO:0000256" key="4">
    <source>
        <dbReference type="ARBA" id="ARBA00022692"/>
    </source>
</evidence>
<keyword evidence="6 7" id="KW-0472">Membrane</keyword>
<feature type="transmembrane region" description="Helical" evidence="7">
    <location>
        <begin position="44"/>
        <end position="61"/>
    </location>
</feature>
<dbReference type="AlphaFoldDB" id="A0A285X4L1"/>
<comment type="similarity">
    <text evidence="2">Belongs to the UPF0702 family.</text>
</comment>
<evidence type="ECO:0000256" key="5">
    <source>
        <dbReference type="ARBA" id="ARBA00022989"/>
    </source>
</evidence>
<reference evidence="11" key="1">
    <citation type="submission" date="2017-09" db="EMBL/GenBank/DDBJ databases">
        <authorList>
            <person name="Varghese N."/>
            <person name="Submissions S."/>
        </authorList>
    </citation>
    <scope>NUCLEOTIDE SEQUENCE [LARGE SCALE GENOMIC DNA]</scope>
    <source>
        <strain evidence="11">CGMCC 1.12641</strain>
    </source>
</reference>
<dbReference type="OrthoDB" id="9793799at2"/>
<protein>
    <recommendedName>
        <fullName evidence="12">DUF421 domain-containing protein</fullName>
    </recommendedName>
</protein>
<dbReference type="Proteomes" id="UP000219193">
    <property type="component" value="Unassembled WGS sequence"/>
</dbReference>
<keyword evidence="4 7" id="KW-0812">Transmembrane</keyword>
<proteinExistence type="inferred from homology"/>
<dbReference type="Gene3D" id="3.30.240.20">
    <property type="entry name" value="bsu07140 like domains"/>
    <property type="match status" value="1"/>
</dbReference>
<organism evidence="10 11">
    <name type="scientific">Salinimicrobium sediminis</name>
    <dbReference type="NCBI Taxonomy" id="1343891"/>
    <lineage>
        <taxon>Bacteria</taxon>
        <taxon>Pseudomonadati</taxon>
        <taxon>Bacteroidota</taxon>
        <taxon>Flavobacteriia</taxon>
        <taxon>Flavobacteriales</taxon>
        <taxon>Flavobacteriaceae</taxon>
        <taxon>Salinimicrobium</taxon>
    </lineage>
</organism>
<evidence type="ECO:0000313" key="11">
    <source>
        <dbReference type="Proteomes" id="UP000219193"/>
    </source>
</evidence>
<feature type="transmembrane region" description="Helical" evidence="7">
    <location>
        <begin position="67"/>
        <end position="87"/>
    </location>
</feature>
<dbReference type="InterPro" id="IPR023090">
    <property type="entry name" value="UPF0702_alpha/beta_dom_sf"/>
</dbReference>
<accession>A0A285X4L1</accession>
<keyword evidence="11" id="KW-1185">Reference proteome</keyword>
<evidence type="ECO:0000313" key="10">
    <source>
        <dbReference type="EMBL" id="SOC79936.1"/>
    </source>
</evidence>
<keyword evidence="5 7" id="KW-1133">Transmembrane helix</keyword>
<evidence type="ECO:0000256" key="2">
    <source>
        <dbReference type="ARBA" id="ARBA00006448"/>
    </source>
</evidence>